<dbReference type="Proteomes" id="UP000053259">
    <property type="component" value="Unassembled WGS sequence"/>
</dbReference>
<sequence>MPFSRYIDKLTDKFQEHIPPQLQNAIKTPAVPSSGKSSATSVSIYWSADFSQSTAVSANFKHECGDWGWGNNELENYTDSEENSFHTQEKCLVLRAVVASAKVRDKYTSARLRTHQTLAKRRGYLEATISSPSAKGIWPAFWLLPSEPFKWPEDGEIDIMESWNRNTLNHCCLHWGHFAGEDMSKHRVREVEVSSITKPHIYGFAWDQPESGEGGRMLWYIDGRPVMKATRPGGMRRLEDFQVILNVAIGGNVCNGALPEDGSYEMVVRDLKMCESPDGGWECFEREWLRTREGHGY</sequence>
<feature type="domain" description="GH16" evidence="1">
    <location>
        <begin position="21"/>
        <end position="297"/>
    </location>
</feature>
<dbReference type="HOGENOM" id="CLU_054797_0_0_1"/>
<evidence type="ECO:0000259" key="1">
    <source>
        <dbReference type="PROSITE" id="PS51762"/>
    </source>
</evidence>
<evidence type="ECO:0000313" key="2">
    <source>
        <dbReference type="EMBL" id="KIW04763.1"/>
    </source>
</evidence>
<dbReference type="VEuPathDB" id="FungiDB:PV09_03954"/>
<protein>
    <recommendedName>
        <fullName evidence="1">GH16 domain-containing protein</fullName>
    </recommendedName>
</protein>
<dbReference type="GO" id="GO:0005975">
    <property type="term" value="P:carbohydrate metabolic process"/>
    <property type="evidence" value="ECO:0007669"/>
    <property type="project" value="InterPro"/>
</dbReference>
<reference evidence="2 3" key="1">
    <citation type="submission" date="2015-01" db="EMBL/GenBank/DDBJ databases">
        <title>The Genome Sequence of Ochroconis gallopava CBS43764.</title>
        <authorList>
            <consortium name="The Broad Institute Genomics Platform"/>
            <person name="Cuomo C."/>
            <person name="de Hoog S."/>
            <person name="Gorbushina A."/>
            <person name="Stielow B."/>
            <person name="Teixiera M."/>
            <person name="Abouelleil A."/>
            <person name="Chapman S.B."/>
            <person name="Priest M."/>
            <person name="Young S.K."/>
            <person name="Wortman J."/>
            <person name="Nusbaum C."/>
            <person name="Birren B."/>
        </authorList>
    </citation>
    <scope>NUCLEOTIDE SEQUENCE [LARGE SCALE GENOMIC DNA]</scope>
    <source>
        <strain evidence="2 3">CBS 43764</strain>
    </source>
</reference>
<dbReference type="InterPro" id="IPR000757">
    <property type="entry name" value="Beta-glucanase-like"/>
</dbReference>
<dbReference type="RefSeq" id="XP_016214632.1">
    <property type="nucleotide sequence ID" value="XM_016357228.1"/>
</dbReference>
<proteinExistence type="predicted"/>
<keyword evidence="3" id="KW-1185">Reference proteome</keyword>
<dbReference type="Gene3D" id="2.60.120.200">
    <property type="match status" value="1"/>
</dbReference>
<dbReference type="Pfam" id="PF26113">
    <property type="entry name" value="GH16_XgeA"/>
    <property type="match status" value="1"/>
</dbReference>
<name>A0A0D2ACW9_9PEZI</name>
<evidence type="ECO:0000313" key="3">
    <source>
        <dbReference type="Proteomes" id="UP000053259"/>
    </source>
</evidence>
<dbReference type="InParanoid" id="A0A0D2ACW9"/>
<gene>
    <name evidence="2" type="ORF">PV09_03954</name>
</gene>
<dbReference type="PANTHER" id="PTHR10963">
    <property type="entry name" value="GLYCOSYL HYDROLASE-RELATED"/>
    <property type="match status" value="1"/>
</dbReference>
<dbReference type="PANTHER" id="PTHR10963:SF53">
    <property type="entry name" value="GH16 DOMAIN-CONTAINING PROTEIN"/>
    <property type="match status" value="1"/>
</dbReference>
<dbReference type="InterPro" id="IPR050546">
    <property type="entry name" value="Glycosyl_Hydrlase_16"/>
</dbReference>
<dbReference type="GO" id="GO:0004553">
    <property type="term" value="F:hydrolase activity, hydrolyzing O-glycosyl compounds"/>
    <property type="evidence" value="ECO:0007669"/>
    <property type="project" value="InterPro"/>
</dbReference>
<organism evidence="2 3">
    <name type="scientific">Verruconis gallopava</name>
    <dbReference type="NCBI Taxonomy" id="253628"/>
    <lineage>
        <taxon>Eukaryota</taxon>
        <taxon>Fungi</taxon>
        <taxon>Dikarya</taxon>
        <taxon>Ascomycota</taxon>
        <taxon>Pezizomycotina</taxon>
        <taxon>Dothideomycetes</taxon>
        <taxon>Pleosporomycetidae</taxon>
        <taxon>Venturiales</taxon>
        <taxon>Sympoventuriaceae</taxon>
        <taxon>Verruconis</taxon>
    </lineage>
</organism>
<dbReference type="EMBL" id="KN847539">
    <property type="protein sequence ID" value="KIW04763.1"/>
    <property type="molecule type" value="Genomic_DNA"/>
</dbReference>
<dbReference type="PROSITE" id="PS51762">
    <property type="entry name" value="GH16_2"/>
    <property type="match status" value="1"/>
</dbReference>
<dbReference type="OrthoDB" id="192832at2759"/>
<accession>A0A0D2ACW9</accession>
<dbReference type="AlphaFoldDB" id="A0A0D2ACW9"/>
<dbReference type="STRING" id="253628.A0A0D2ACW9"/>
<dbReference type="GeneID" id="27311927"/>
<dbReference type="SUPFAM" id="SSF49899">
    <property type="entry name" value="Concanavalin A-like lectins/glucanases"/>
    <property type="match status" value="1"/>
</dbReference>
<dbReference type="CDD" id="cd08023">
    <property type="entry name" value="GH16_laminarinase_like"/>
    <property type="match status" value="1"/>
</dbReference>
<dbReference type="InterPro" id="IPR013320">
    <property type="entry name" value="ConA-like_dom_sf"/>
</dbReference>